<dbReference type="EMBL" id="KF900429">
    <property type="protein sequence ID" value="AIE94719.1"/>
    <property type="molecule type" value="Genomic_DNA"/>
</dbReference>
<name>A0A075FTR9_9ARCH</name>
<evidence type="ECO:0000256" key="1">
    <source>
        <dbReference type="SAM" id="MobiDB-lite"/>
    </source>
</evidence>
<protein>
    <submittedName>
        <fullName evidence="2">Uncharacterized protein</fullName>
    </submittedName>
</protein>
<sequence>MSIQILQYEFLGPIKLSEWGPPMDRVVYIIFSKNKDVFNMVYVAESDKTEARDFFIKNDQFKCWMSYAGKEENLYLSIYPMWESSQPERTQLVRKIITRYKPVCNEVNEDSQNTPTTTAQTIEQEPEPEPEPEPEQD</sequence>
<feature type="region of interest" description="Disordered" evidence="1">
    <location>
        <begin position="105"/>
        <end position="137"/>
    </location>
</feature>
<organism evidence="2">
    <name type="scientific">uncultured marine thaumarchaeote AD1000_50_E11</name>
    <dbReference type="NCBI Taxonomy" id="1455923"/>
    <lineage>
        <taxon>Archaea</taxon>
        <taxon>Nitrososphaerota</taxon>
        <taxon>environmental samples</taxon>
    </lineage>
</organism>
<accession>A0A075FTR9</accession>
<proteinExistence type="predicted"/>
<evidence type="ECO:0000313" key="2">
    <source>
        <dbReference type="EMBL" id="AIE94719.1"/>
    </source>
</evidence>
<reference evidence="2" key="1">
    <citation type="journal article" date="2014" name="Genome Biol. Evol.">
        <title>Pangenome evidence for extensive interdomain horizontal transfer affecting lineage core and shell genes in uncultured planktonic thaumarchaeota and euryarchaeota.</title>
        <authorList>
            <person name="Deschamps P."/>
            <person name="Zivanovic Y."/>
            <person name="Moreira D."/>
            <person name="Rodriguez-Valera F."/>
            <person name="Lopez-Garcia P."/>
        </authorList>
    </citation>
    <scope>NUCLEOTIDE SEQUENCE</scope>
</reference>
<dbReference type="AlphaFoldDB" id="A0A075FTR9"/>
<feature type="compositionally biased region" description="Acidic residues" evidence="1">
    <location>
        <begin position="124"/>
        <end position="137"/>
    </location>
</feature>
<feature type="compositionally biased region" description="Low complexity" evidence="1">
    <location>
        <begin position="114"/>
        <end position="123"/>
    </location>
</feature>